<dbReference type="CDD" id="cd16896">
    <property type="entry name" value="LT_Slt70-like"/>
    <property type="match status" value="1"/>
</dbReference>
<comment type="similarity">
    <text evidence="1">Belongs to the transglycosylase Slt family.</text>
</comment>
<feature type="chain" id="PRO_5020220144" evidence="2">
    <location>
        <begin position="21"/>
        <end position="238"/>
    </location>
</feature>
<evidence type="ECO:0000313" key="5">
    <source>
        <dbReference type="Proteomes" id="UP000293671"/>
    </source>
</evidence>
<keyword evidence="2" id="KW-0732">Signal</keyword>
<dbReference type="AlphaFoldDB" id="A0A4Q7VNV3"/>
<dbReference type="OrthoDB" id="9815002at2"/>
<dbReference type="InterPro" id="IPR023346">
    <property type="entry name" value="Lysozyme-like_dom_sf"/>
</dbReference>
<evidence type="ECO:0000256" key="1">
    <source>
        <dbReference type="ARBA" id="ARBA00007734"/>
    </source>
</evidence>
<dbReference type="PROSITE" id="PS51257">
    <property type="entry name" value="PROKAR_LIPOPROTEIN"/>
    <property type="match status" value="1"/>
</dbReference>
<keyword evidence="5" id="KW-1185">Reference proteome</keyword>
<dbReference type="GO" id="GO:0016020">
    <property type="term" value="C:membrane"/>
    <property type="evidence" value="ECO:0007669"/>
    <property type="project" value="InterPro"/>
</dbReference>
<protein>
    <submittedName>
        <fullName evidence="4">Transglycosylase-like protein with SLT domain</fullName>
    </submittedName>
</protein>
<name>A0A4Q7VNV3_9BURK</name>
<dbReference type="SUPFAM" id="SSF53955">
    <property type="entry name" value="Lysozyme-like"/>
    <property type="match status" value="1"/>
</dbReference>
<feature type="signal peptide" evidence="2">
    <location>
        <begin position="1"/>
        <end position="20"/>
    </location>
</feature>
<accession>A0A4Q7VNV3</accession>
<dbReference type="InterPro" id="IPR008258">
    <property type="entry name" value="Transglycosylase_SLT_dom_1"/>
</dbReference>
<reference evidence="4 5" key="1">
    <citation type="submission" date="2019-02" db="EMBL/GenBank/DDBJ databases">
        <title>Genomic Encyclopedia of Type Strains, Phase IV (KMG-IV): sequencing the most valuable type-strain genomes for metagenomic binning, comparative biology and taxonomic classification.</title>
        <authorList>
            <person name="Goeker M."/>
        </authorList>
    </citation>
    <scope>NUCLEOTIDE SEQUENCE [LARGE SCALE GENOMIC DNA]</scope>
    <source>
        <strain evidence="4 5">DSM 19570</strain>
    </source>
</reference>
<dbReference type="Gene3D" id="1.10.530.10">
    <property type="match status" value="1"/>
</dbReference>
<gene>
    <name evidence="4" type="ORF">EV670_2304</name>
</gene>
<evidence type="ECO:0000313" key="4">
    <source>
        <dbReference type="EMBL" id="RZT97904.1"/>
    </source>
</evidence>
<proteinExistence type="inferred from homology"/>
<dbReference type="InterPro" id="IPR000189">
    <property type="entry name" value="Transglyc_AS"/>
</dbReference>
<dbReference type="RefSeq" id="WP_130432169.1">
    <property type="nucleotide sequence ID" value="NZ_SHKP01000006.1"/>
</dbReference>
<dbReference type="PANTHER" id="PTHR37423">
    <property type="entry name" value="SOLUBLE LYTIC MUREIN TRANSGLYCOSYLASE-RELATED"/>
    <property type="match status" value="1"/>
</dbReference>
<feature type="domain" description="Transglycosylase SLT" evidence="3">
    <location>
        <begin position="93"/>
        <end position="197"/>
    </location>
</feature>
<sequence length="238" mass="25453">MKRLACACWLALLACGGVRAAGDAPASGPSLWVYVDGAGIAHFASSRIDGRYAPVMADTPGGAGRVPGKADNHTALLTWLDIAPQARSVQPLVRHAAREHGVDAELLNALIAVESAFDARAVSPRGAIGLMQITPVTADRYATRAEAQRPAAERLLDARTNIQTGARMLADLNRRFGRLDLALAAWNAGEGTVRKHGGAMPPIDETRAHVQQVLELYWALLQQRQARVATGMRMVEKP</sequence>
<evidence type="ECO:0000259" key="3">
    <source>
        <dbReference type="Pfam" id="PF01464"/>
    </source>
</evidence>
<evidence type="ECO:0000256" key="2">
    <source>
        <dbReference type="SAM" id="SignalP"/>
    </source>
</evidence>
<dbReference type="PROSITE" id="PS00922">
    <property type="entry name" value="TRANSGLYCOSYLASE"/>
    <property type="match status" value="1"/>
</dbReference>
<comment type="caution">
    <text evidence="4">The sequence shown here is derived from an EMBL/GenBank/DDBJ whole genome shotgun (WGS) entry which is preliminary data.</text>
</comment>
<dbReference type="PANTHER" id="PTHR37423:SF2">
    <property type="entry name" value="MEMBRANE-BOUND LYTIC MUREIN TRANSGLYCOSYLASE C"/>
    <property type="match status" value="1"/>
</dbReference>
<organism evidence="4 5">
    <name type="scientific">Rivibacter subsaxonicus</name>
    <dbReference type="NCBI Taxonomy" id="457575"/>
    <lineage>
        <taxon>Bacteria</taxon>
        <taxon>Pseudomonadati</taxon>
        <taxon>Pseudomonadota</taxon>
        <taxon>Betaproteobacteria</taxon>
        <taxon>Burkholderiales</taxon>
        <taxon>Rivibacter</taxon>
    </lineage>
</organism>
<dbReference type="Pfam" id="PF01464">
    <property type="entry name" value="SLT"/>
    <property type="match status" value="1"/>
</dbReference>
<dbReference type="GO" id="GO:0008933">
    <property type="term" value="F:peptidoglycan lytic transglycosylase activity"/>
    <property type="evidence" value="ECO:0007669"/>
    <property type="project" value="InterPro"/>
</dbReference>
<dbReference type="EMBL" id="SHKP01000006">
    <property type="protein sequence ID" value="RZT97904.1"/>
    <property type="molecule type" value="Genomic_DNA"/>
</dbReference>
<dbReference type="GO" id="GO:0000270">
    <property type="term" value="P:peptidoglycan metabolic process"/>
    <property type="evidence" value="ECO:0007669"/>
    <property type="project" value="InterPro"/>
</dbReference>
<dbReference type="Proteomes" id="UP000293671">
    <property type="component" value="Unassembled WGS sequence"/>
</dbReference>